<gene>
    <name evidence="3" type="ORF">SCLAR_v1c08680</name>
</gene>
<name>A0A2K8KPQ0_9MOLU</name>
<protein>
    <recommendedName>
        <fullName evidence="2">PTS EIIA type-4 domain-containing protein</fullName>
    </recommendedName>
</protein>
<dbReference type="GO" id="GO:0009401">
    <property type="term" value="P:phosphoenolpyruvate-dependent sugar phosphotransferase system"/>
    <property type="evidence" value="ECO:0007669"/>
    <property type="project" value="InterPro"/>
</dbReference>
<dbReference type="InterPro" id="IPR051471">
    <property type="entry name" value="Bacterial_PTS_sugar_comp"/>
</dbReference>
<evidence type="ECO:0000259" key="2">
    <source>
        <dbReference type="PROSITE" id="PS51096"/>
    </source>
</evidence>
<dbReference type="Proteomes" id="UP000231179">
    <property type="component" value="Chromosome"/>
</dbReference>
<dbReference type="PANTHER" id="PTHR33799:SF1">
    <property type="entry name" value="PTS SYSTEM MANNOSE-SPECIFIC EIIAB COMPONENT-RELATED"/>
    <property type="match status" value="1"/>
</dbReference>
<dbReference type="RefSeq" id="WP_100254717.1">
    <property type="nucleotide sequence ID" value="NZ_CP024870.1"/>
</dbReference>
<organism evidence="3 4">
    <name type="scientific">Spiroplasma clarkii</name>
    <dbReference type="NCBI Taxonomy" id="2139"/>
    <lineage>
        <taxon>Bacteria</taxon>
        <taxon>Bacillati</taxon>
        <taxon>Mycoplasmatota</taxon>
        <taxon>Mollicutes</taxon>
        <taxon>Entomoplasmatales</taxon>
        <taxon>Spiroplasmataceae</taxon>
        <taxon>Spiroplasma</taxon>
    </lineage>
</organism>
<dbReference type="Gene3D" id="3.40.50.510">
    <property type="entry name" value="Phosphotransferase system, mannose-type IIA component"/>
    <property type="match status" value="1"/>
</dbReference>
<dbReference type="PANTHER" id="PTHR33799">
    <property type="entry name" value="PTS PERMEASE-RELATED-RELATED"/>
    <property type="match status" value="1"/>
</dbReference>
<dbReference type="GO" id="GO:0016740">
    <property type="term" value="F:transferase activity"/>
    <property type="evidence" value="ECO:0007669"/>
    <property type="project" value="UniProtKB-KW"/>
</dbReference>
<dbReference type="PROSITE" id="PS51096">
    <property type="entry name" value="PTS_EIIA_TYPE_4"/>
    <property type="match status" value="1"/>
</dbReference>
<dbReference type="GO" id="GO:0016020">
    <property type="term" value="C:membrane"/>
    <property type="evidence" value="ECO:0007669"/>
    <property type="project" value="InterPro"/>
</dbReference>
<keyword evidence="4" id="KW-1185">Reference proteome</keyword>
<dbReference type="Pfam" id="PF03610">
    <property type="entry name" value="EIIA-man"/>
    <property type="match status" value="1"/>
</dbReference>
<sequence>MYKILLTGHGKFCEGLIDVFEMLTGEIGVLESLALTKDMEFDVFAKLVANKINQDNWIILADIIGGTPMKVFLEKLHHQNNNSVLIAGINLPLLLDIYFKIGNECNEIEKIKKIIRESIEQSRENMEMFDSSFIRGE</sequence>
<dbReference type="InterPro" id="IPR004701">
    <property type="entry name" value="PTS_EIIA_man-typ"/>
</dbReference>
<evidence type="ECO:0000313" key="4">
    <source>
        <dbReference type="Proteomes" id="UP000231179"/>
    </source>
</evidence>
<feature type="domain" description="PTS EIIA type-4" evidence="2">
    <location>
        <begin position="1"/>
        <end position="126"/>
    </location>
</feature>
<dbReference type="SUPFAM" id="SSF53062">
    <property type="entry name" value="PTS system fructose IIA component-like"/>
    <property type="match status" value="1"/>
</dbReference>
<dbReference type="EMBL" id="CP024870">
    <property type="protein sequence ID" value="ATX71176.1"/>
    <property type="molecule type" value="Genomic_DNA"/>
</dbReference>
<dbReference type="InterPro" id="IPR036662">
    <property type="entry name" value="PTS_EIIA_man-typ_sf"/>
</dbReference>
<keyword evidence="1" id="KW-0808">Transferase</keyword>
<accession>A0A2K8KPQ0</accession>
<proteinExistence type="predicted"/>
<dbReference type="AlphaFoldDB" id="A0A2K8KPQ0"/>
<reference evidence="3 4" key="1">
    <citation type="submission" date="2017-11" db="EMBL/GenBank/DDBJ databases">
        <title>Complete genome sequence of Spiroplasma clarkii CN-5 (DSM 19994).</title>
        <authorList>
            <person name="Tsai Y.-M."/>
            <person name="Chang A."/>
            <person name="Lo W.-S."/>
            <person name="Kuo C.-H."/>
        </authorList>
    </citation>
    <scope>NUCLEOTIDE SEQUENCE [LARGE SCALE GENOMIC DNA]</scope>
    <source>
        <strain evidence="3 4">CN-5</strain>
    </source>
</reference>
<evidence type="ECO:0000313" key="3">
    <source>
        <dbReference type="EMBL" id="ATX71176.1"/>
    </source>
</evidence>
<evidence type="ECO:0000256" key="1">
    <source>
        <dbReference type="ARBA" id="ARBA00022679"/>
    </source>
</evidence>